<evidence type="ECO:0000256" key="6">
    <source>
        <dbReference type="ARBA" id="ARBA00069613"/>
    </source>
</evidence>
<comment type="caution">
    <text evidence="10">The sequence shown here is derived from an EMBL/GenBank/DDBJ whole genome shotgun (WGS) entry which is preliminary data.</text>
</comment>
<reference evidence="10" key="1">
    <citation type="submission" date="2021-06" db="EMBL/GenBank/DDBJ databases">
        <authorList>
            <person name="Kallberg Y."/>
            <person name="Tangrot J."/>
            <person name="Rosling A."/>
        </authorList>
    </citation>
    <scope>NUCLEOTIDE SEQUENCE</scope>
    <source>
        <strain evidence="10">BR232B</strain>
    </source>
</reference>
<keyword evidence="3" id="KW-1017">Isopeptide bond</keyword>
<evidence type="ECO:0000313" key="10">
    <source>
        <dbReference type="EMBL" id="CAG8547421.1"/>
    </source>
</evidence>
<dbReference type="Gene3D" id="1.20.1310.10">
    <property type="entry name" value="Cullin Repeats"/>
    <property type="match status" value="4"/>
</dbReference>
<dbReference type="GO" id="GO:0005634">
    <property type="term" value="C:nucleus"/>
    <property type="evidence" value="ECO:0007669"/>
    <property type="project" value="UniProtKB-ARBA"/>
</dbReference>
<dbReference type="InterPro" id="IPR036388">
    <property type="entry name" value="WH-like_DNA-bd_sf"/>
</dbReference>
<dbReference type="Pfam" id="PF00888">
    <property type="entry name" value="Cullin"/>
    <property type="match status" value="1"/>
</dbReference>
<accession>A0A9N9FMU4</accession>
<dbReference type="InterPro" id="IPR059120">
    <property type="entry name" value="Cullin-like_AB"/>
</dbReference>
<evidence type="ECO:0000256" key="2">
    <source>
        <dbReference type="ARBA" id="ARBA00006019"/>
    </source>
</evidence>
<dbReference type="FunFam" id="3.30.230.130:FF:000001">
    <property type="entry name" value="Cullin 4A"/>
    <property type="match status" value="1"/>
</dbReference>
<dbReference type="Pfam" id="PF10557">
    <property type="entry name" value="Cullin_Nedd8"/>
    <property type="match status" value="1"/>
</dbReference>
<dbReference type="InterPro" id="IPR019559">
    <property type="entry name" value="Cullin_neddylation_domain"/>
</dbReference>
<dbReference type="InterPro" id="IPR036317">
    <property type="entry name" value="Cullin_homology_sf"/>
</dbReference>
<dbReference type="OrthoDB" id="27073at2759"/>
<name>A0A9N9FMU4_9GLOM</name>
<evidence type="ECO:0000256" key="1">
    <source>
        <dbReference type="ARBA" id="ARBA00004906"/>
    </source>
</evidence>
<dbReference type="SUPFAM" id="SSF75632">
    <property type="entry name" value="Cullin homology domain"/>
    <property type="match status" value="1"/>
</dbReference>
<feature type="domain" description="Cullin family profile" evidence="9">
    <location>
        <begin position="396"/>
        <end position="636"/>
    </location>
</feature>
<dbReference type="FunFam" id="1.10.10.10:FF:000050">
    <property type="entry name" value="Cullin 4B"/>
    <property type="match status" value="1"/>
</dbReference>
<evidence type="ECO:0000256" key="7">
    <source>
        <dbReference type="PROSITE-ProRule" id="PRU00330"/>
    </source>
</evidence>
<dbReference type="FunFam" id="1.20.1310.10:FF:000024">
    <property type="entry name" value="Cullin-4 like"/>
    <property type="match status" value="1"/>
</dbReference>
<dbReference type="SMART" id="SM00884">
    <property type="entry name" value="Cullin_Nedd8"/>
    <property type="match status" value="1"/>
</dbReference>
<protein>
    <recommendedName>
        <fullName evidence="6">Cullin-4</fullName>
    </recommendedName>
</protein>
<dbReference type="FunFam" id="1.20.1310.10:FF:000001">
    <property type="entry name" value="Cullin 3"/>
    <property type="match status" value="1"/>
</dbReference>
<comment type="similarity">
    <text evidence="2 7 8">Belongs to the cullin family.</text>
</comment>
<evidence type="ECO:0000259" key="9">
    <source>
        <dbReference type="PROSITE" id="PS50069"/>
    </source>
</evidence>
<dbReference type="FunFam" id="1.20.1310.10:FF:000004">
    <property type="entry name" value="Cullin 4B"/>
    <property type="match status" value="1"/>
</dbReference>
<proteinExistence type="inferred from homology"/>
<dbReference type="SUPFAM" id="SSF74788">
    <property type="entry name" value="Cullin repeat-like"/>
    <property type="match status" value="1"/>
</dbReference>
<dbReference type="GO" id="GO:0031625">
    <property type="term" value="F:ubiquitin protein ligase binding"/>
    <property type="evidence" value="ECO:0007669"/>
    <property type="project" value="InterPro"/>
</dbReference>
<dbReference type="InterPro" id="IPR016159">
    <property type="entry name" value="Cullin_repeat-like_dom_sf"/>
</dbReference>
<dbReference type="PROSITE" id="PS50069">
    <property type="entry name" value="CULLIN_2"/>
    <property type="match status" value="1"/>
</dbReference>
<organism evidence="10 11">
    <name type="scientific">Paraglomus brasilianum</name>
    <dbReference type="NCBI Taxonomy" id="144538"/>
    <lineage>
        <taxon>Eukaryota</taxon>
        <taxon>Fungi</taxon>
        <taxon>Fungi incertae sedis</taxon>
        <taxon>Mucoromycota</taxon>
        <taxon>Glomeromycotina</taxon>
        <taxon>Glomeromycetes</taxon>
        <taxon>Paraglomerales</taxon>
        <taxon>Paraglomeraceae</taxon>
        <taxon>Paraglomus</taxon>
    </lineage>
</organism>
<dbReference type="Gene3D" id="3.30.230.130">
    <property type="entry name" value="Cullin, Chain C, Domain 2"/>
    <property type="match status" value="1"/>
</dbReference>
<dbReference type="InterPro" id="IPR016157">
    <property type="entry name" value="Cullin_CS"/>
</dbReference>
<sequence>MTKRARMEDLGLSSNKTQINYPGDAGITQRQPTKKLVIRTFKVKPKLPDNFEEVTWTKLQAAVRAIHTSKPVNDSLEELYKACENLCLHKMADRLYQRLQKECESHIIEELAKLRSNESDKETFLAAVNQCWNDCQQQMALIRSIFLYLDRTYVLQNSSIISLWDMGLELFRRHIMSAVDVRGKTLDGLLSVIHRERLGESVDRSLLVSLIHMYVDLSIYTQGFEAPFLQDTHDFYAEEGQRLMNTLEVPKYLEHVKRRLDEEKDRIIVYLDKKTKTPLIGVVEGELLERHISAILDKGFDDMMNYRKNSDLRRLYMLFNRVNASDRLKTAFGMYIRKTGAGIVMDESRDSTMVQDLLDLKFKLDDIVKDAFKGTENFVNTVKESFESFINQRQNKPAELIAKYVDSKLRSGNKSMNDDELESVLDNVLILFRYIQGKDIFEAFYKRDLAKRLLLNKSASSDAEKSMLSKLKQECGAGFTGKLEGMFKDIDLSRDIMMSFQDSKYWSELKETRIDLFVNVLTQGFWPTYPPAPLTLPPHMARAQEVFKAFYLSKHNGRNLKWQNSLGLCVLAANFPKASNRAFDPRNKELVVSLFQAVVLLLFNDLEPGKRLTYEDIKESTSIEARELARTLQSLACGKVRVLTKHPKGRDIADSDEFSFNEEFDDKLFRIRINAIQLKETPEENSITTERVFLDRQYQVDAALVRIMKMRKTLNHSQLITELFQQLKFKATVADIKKRIESLIDREYLERDKDDPSKLNYLA</sequence>
<dbReference type="SMART" id="SM00182">
    <property type="entry name" value="CULLIN"/>
    <property type="match status" value="1"/>
</dbReference>
<dbReference type="Proteomes" id="UP000789739">
    <property type="component" value="Unassembled WGS sequence"/>
</dbReference>
<dbReference type="InterPro" id="IPR045093">
    <property type="entry name" value="Cullin"/>
</dbReference>
<comment type="pathway">
    <text evidence="1">Protein modification; protein ubiquitination.</text>
</comment>
<dbReference type="SUPFAM" id="SSF46785">
    <property type="entry name" value="Winged helix' DNA-binding domain"/>
    <property type="match status" value="1"/>
</dbReference>
<dbReference type="InterPro" id="IPR036390">
    <property type="entry name" value="WH_DNA-bd_sf"/>
</dbReference>
<dbReference type="GO" id="GO:0006511">
    <property type="term" value="P:ubiquitin-dependent protein catabolic process"/>
    <property type="evidence" value="ECO:0007669"/>
    <property type="project" value="InterPro"/>
</dbReference>
<dbReference type="InterPro" id="IPR016158">
    <property type="entry name" value="Cullin_homology"/>
</dbReference>
<evidence type="ECO:0000256" key="8">
    <source>
        <dbReference type="RuleBase" id="RU003829"/>
    </source>
</evidence>
<dbReference type="Gene3D" id="1.10.10.10">
    <property type="entry name" value="Winged helix-like DNA-binding domain superfamily/Winged helix DNA-binding domain"/>
    <property type="match status" value="1"/>
</dbReference>
<evidence type="ECO:0000256" key="3">
    <source>
        <dbReference type="ARBA" id="ARBA00022499"/>
    </source>
</evidence>
<keyword evidence="11" id="KW-1185">Reference proteome</keyword>
<keyword evidence="5" id="KW-0832">Ubl conjugation</keyword>
<dbReference type="PANTHER" id="PTHR11932">
    <property type="entry name" value="CULLIN"/>
    <property type="match status" value="1"/>
</dbReference>
<evidence type="ECO:0000256" key="4">
    <source>
        <dbReference type="ARBA" id="ARBA00022786"/>
    </source>
</evidence>
<evidence type="ECO:0000313" key="11">
    <source>
        <dbReference type="Proteomes" id="UP000789739"/>
    </source>
</evidence>
<evidence type="ECO:0000256" key="5">
    <source>
        <dbReference type="ARBA" id="ARBA00022843"/>
    </source>
</evidence>
<gene>
    <name evidence="10" type="ORF">PBRASI_LOCUS4906</name>
</gene>
<dbReference type="InterPro" id="IPR001373">
    <property type="entry name" value="Cullin_N"/>
</dbReference>
<dbReference type="FunFam" id="1.20.1310.10:FF:000035">
    <property type="entry name" value="Ubiquitin ligase subunit CulD, putative"/>
    <property type="match status" value="1"/>
</dbReference>
<dbReference type="EMBL" id="CAJVPI010000536">
    <property type="protein sequence ID" value="CAG8547421.1"/>
    <property type="molecule type" value="Genomic_DNA"/>
</dbReference>
<dbReference type="AlphaFoldDB" id="A0A9N9FMU4"/>
<dbReference type="PROSITE" id="PS01256">
    <property type="entry name" value="CULLIN_1"/>
    <property type="match status" value="1"/>
</dbReference>
<dbReference type="GO" id="GO:0031461">
    <property type="term" value="C:cullin-RING ubiquitin ligase complex"/>
    <property type="evidence" value="ECO:0007669"/>
    <property type="project" value="InterPro"/>
</dbReference>
<dbReference type="Pfam" id="PF26557">
    <property type="entry name" value="Cullin_AB"/>
    <property type="match status" value="1"/>
</dbReference>
<keyword evidence="4" id="KW-0833">Ubl conjugation pathway</keyword>